<keyword evidence="3" id="KW-1185">Reference proteome</keyword>
<evidence type="ECO:0000256" key="1">
    <source>
        <dbReference type="SAM" id="Phobius"/>
    </source>
</evidence>
<protein>
    <submittedName>
        <fullName evidence="2">Uncharacterized protein</fullName>
    </submittedName>
</protein>
<dbReference type="EMBL" id="CP099547">
    <property type="protein sequence ID" value="USR79948.1"/>
    <property type="molecule type" value="Genomic_DNA"/>
</dbReference>
<reference evidence="2" key="1">
    <citation type="submission" date="2022-06" db="EMBL/GenBank/DDBJ databases">
        <title>Complete Genome Sequence of Arcanobacterium pinnipediorum strain DSM 28752 isolated from a harbour seal.</title>
        <authorList>
            <person name="Borowiak M."/>
            <person name="Kreitlow A."/>
            <person name="Alssahen M."/>
            <person name="Malorny B."/>
            <person name="Laemmler C."/>
            <person name="Prenger-Berninghoff E."/>
            <person name="Siebert U."/>
            <person name="Ploetz M."/>
            <person name="Abdulmawjood A."/>
        </authorList>
    </citation>
    <scope>NUCLEOTIDE SEQUENCE</scope>
    <source>
        <strain evidence="2">DSM 28752</strain>
    </source>
</reference>
<proteinExistence type="predicted"/>
<evidence type="ECO:0000313" key="3">
    <source>
        <dbReference type="Proteomes" id="UP001056109"/>
    </source>
</evidence>
<organism evidence="2 3">
    <name type="scientific">Arcanobacterium pinnipediorum</name>
    <dbReference type="NCBI Taxonomy" id="1503041"/>
    <lineage>
        <taxon>Bacteria</taxon>
        <taxon>Bacillati</taxon>
        <taxon>Actinomycetota</taxon>
        <taxon>Actinomycetes</taxon>
        <taxon>Actinomycetales</taxon>
        <taxon>Actinomycetaceae</taxon>
        <taxon>Arcanobacterium</taxon>
    </lineage>
</organism>
<evidence type="ECO:0000313" key="2">
    <source>
        <dbReference type="EMBL" id="USR79948.1"/>
    </source>
</evidence>
<accession>A0ABY5AJ38</accession>
<feature type="transmembrane region" description="Helical" evidence="1">
    <location>
        <begin position="85"/>
        <end position="104"/>
    </location>
</feature>
<feature type="transmembrane region" description="Helical" evidence="1">
    <location>
        <begin position="12"/>
        <end position="39"/>
    </location>
</feature>
<gene>
    <name evidence="2" type="ORF">NG665_02930</name>
</gene>
<sequence>MDTSWKPVPFSYAWWGHIITGFIIGLCVFIVSGIVFWLIPYKMPVRLLIIIVGLSVVVCETLSTMFDQFYARKKKHNSPGGWRPIFVKLFLLAITYFAASYVLISSLASAGIMVVLAIAVELVSVILLRVWEPGMNDEEIREAWRGTAEAAKRVMMEE</sequence>
<feature type="transmembrane region" description="Helical" evidence="1">
    <location>
        <begin position="110"/>
        <end position="131"/>
    </location>
</feature>
<name>A0ABY5AJ38_9ACTO</name>
<keyword evidence="1" id="KW-0472">Membrane</keyword>
<keyword evidence="1" id="KW-1133">Transmembrane helix</keyword>
<dbReference type="RefSeq" id="WP_216380398.1">
    <property type="nucleotide sequence ID" value="NZ_CP099547.1"/>
</dbReference>
<dbReference type="Proteomes" id="UP001056109">
    <property type="component" value="Chromosome"/>
</dbReference>
<feature type="transmembrane region" description="Helical" evidence="1">
    <location>
        <begin position="45"/>
        <end position="64"/>
    </location>
</feature>
<keyword evidence="1" id="KW-0812">Transmembrane</keyword>